<dbReference type="OrthoDB" id="9768064at2"/>
<dbReference type="PANTHER" id="PTHR30538">
    <property type="entry name" value="LYSINE 2,3-AMINOMUTASE-RELATED"/>
    <property type="match status" value="1"/>
</dbReference>
<dbReference type="eggNOG" id="COG1509">
    <property type="taxonomic scope" value="Bacteria"/>
</dbReference>
<dbReference type="KEGG" id="dte:Dester_0538"/>
<feature type="domain" description="Radical SAM core" evidence="14">
    <location>
        <begin position="94"/>
        <end position="307"/>
    </location>
</feature>
<dbReference type="InParanoid" id="F0S2W7"/>
<evidence type="ECO:0000259" key="13">
    <source>
        <dbReference type="PROSITE" id="PS50003"/>
    </source>
</evidence>
<dbReference type="InterPro" id="IPR006638">
    <property type="entry name" value="Elp3/MiaA/NifB-like_rSAM"/>
</dbReference>
<dbReference type="Proteomes" id="UP000007102">
    <property type="component" value="Chromosome"/>
</dbReference>
<evidence type="ECO:0000256" key="8">
    <source>
        <dbReference type="ARBA" id="ARBA00023004"/>
    </source>
</evidence>
<feature type="binding site" evidence="11">
    <location>
        <position position="108"/>
    </location>
    <ligand>
        <name>[4Fe-4S] cluster</name>
        <dbReference type="ChEBI" id="CHEBI:49883"/>
        <note>4Fe-4S-S-AdoMet</note>
    </ligand>
</feature>
<dbReference type="EC" id="5.4.3.2" evidence="15"/>
<evidence type="ECO:0000256" key="9">
    <source>
        <dbReference type="ARBA" id="ARBA00023014"/>
    </source>
</evidence>
<dbReference type="PIRSF" id="PIRSF004911">
    <property type="entry name" value="DUF160"/>
    <property type="match status" value="1"/>
</dbReference>
<evidence type="ECO:0000256" key="7">
    <source>
        <dbReference type="ARBA" id="ARBA00022898"/>
    </source>
</evidence>
<gene>
    <name evidence="15" type="ordered locus">Dester_0538</name>
</gene>
<dbReference type="InterPro" id="IPR001849">
    <property type="entry name" value="PH_domain"/>
</dbReference>
<name>F0S2W7_DESTD</name>
<protein>
    <submittedName>
        <fullName evidence="15">Lysine 2,3-aminomutase YodO family protein</fullName>
        <ecNumber evidence="15">5.4.3.2</ecNumber>
    </submittedName>
</protein>
<accession>F0S2W7</accession>
<dbReference type="NCBIfam" id="TIGR00238">
    <property type="entry name" value="KamA family radical SAM protein"/>
    <property type="match status" value="1"/>
</dbReference>
<reference evidence="16" key="2">
    <citation type="submission" date="2011-02" db="EMBL/GenBank/DDBJ databases">
        <title>The complete genome of Desulfurobacterium thermolithotrophum DSM 11699.</title>
        <authorList>
            <consortium name="US DOE Joint Genome Institute (JGI-PGF)"/>
            <person name="Lucas S."/>
            <person name="Copeland A."/>
            <person name="Lapidus A."/>
            <person name="Bruce D."/>
            <person name="Goodwin L."/>
            <person name="Pitluck S."/>
            <person name="Kyrpides N."/>
            <person name="Mavromatis K."/>
            <person name="Pagani I."/>
            <person name="Ivanova N."/>
            <person name="Mikhailova N."/>
            <person name="Daligault H."/>
            <person name="Detter J.C."/>
            <person name="Tapia R."/>
            <person name="Han C."/>
            <person name="Land M."/>
            <person name="Hauser L."/>
            <person name="Markowitz V."/>
            <person name="Cheng J.-F."/>
            <person name="Hugenholtz P."/>
            <person name="Woyke T."/>
            <person name="Wu D."/>
            <person name="Spring S."/>
            <person name="Brambilla E."/>
            <person name="Klenk H.-P."/>
            <person name="Eisen J.A."/>
        </authorList>
    </citation>
    <scope>NUCLEOTIDE SEQUENCE [LARGE SCALE GENOMIC DNA]</scope>
    <source>
        <strain evidence="16">DSM 11699 / BSA</strain>
    </source>
</reference>
<keyword evidence="6 11" id="KW-0479">Metal-binding</keyword>
<sequence>MKEWLKELQNLVRNIESIEKFFPLTDEEKESFKKVTSIYPFLSTPYYLSLAVKSCAIKRMIFPNIMEISEAIQSKGEEDPLSEERDKKTLHLTHRYPDRVLVVTTNFCPTLCRFCMRKRNWKKKTFFISDTEIENALNYIRKNENIRDVLISGGDPLFLPIERLKKLLFGLKAIDHVEVVRVGTRAPVTLPHRLLDDDLLEVLEKAEKVWVNTHFNHPDEITELSKEAVKNLLKAGIPVNNQTVLLKGINDSADILEKLFRNLQKIKVRPYYLFHCDPVKGVMHFSTSITKGIKILEKLFKRISPFAIPYYAVDGPGGKGKVQILPDRYKKEGNFYIFRSFNGETFKMSDM</sequence>
<feature type="binding site" evidence="11">
    <location>
        <position position="115"/>
    </location>
    <ligand>
        <name>[4Fe-4S] cluster</name>
        <dbReference type="ChEBI" id="CHEBI:49883"/>
        <note>4Fe-4S-S-AdoMet</note>
    </ligand>
</feature>
<keyword evidence="4 11" id="KW-0004">4Fe-4S</keyword>
<comment type="similarity">
    <text evidence="3">Belongs to the radical SAM superfamily. KamA family.</text>
</comment>
<dbReference type="GO" id="GO:0046872">
    <property type="term" value="F:metal ion binding"/>
    <property type="evidence" value="ECO:0007669"/>
    <property type="project" value="UniProtKB-KW"/>
</dbReference>
<dbReference type="InterPro" id="IPR058240">
    <property type="entry name" value="rSAM_sf"/>
</dbReference>
<evidence type="ECO:0000256" key="1">
    <source>
        <dbReference type="ARBA" id="ARBA00001933"/>
    </source>
</evidence>
<dbReference type="SMART" id="SM00729">
    <property type="entry name" value="Elp3"/>
    <property type="match status" value="1"/>
</dbReference>
<dbReference type="FunCoup" id="F0S2W7">
    <property type="interactions" value="53"/>
</dbReference>
<keyword evidence="10 15" id="KW-0413">Isomerase</keyword>
<evidence type="ECO:0000256" key="4">
    <source>
        <dbReference type="ARBA" id="ARBA00022485"/>
    </source>
</evidence>
<dbReference type="InterPro" id="IPR007197">
    <property type="entry name" value="rSAM"/>
</dbReference>
<evidence type="ECO:0000256" key="11">
    <source>
        <dbReference type="PIRSR" id="PIRSR004911-1"/>
    </source>
</evidence>
<dbReference type="Gene3D" id="3.20.20.70">
    <property type="entry name" value="Aldolase class I"/>
    <property type="match status" value="1"/>
</dbReference>
<evidence type="ECO:0000256" key="3">
    <source>
        <dbReference type="ARBA" id="ARBA00008703"/>
    </source>
</evidence>
<feature type="binding site" evidence="11">
    <location>
        <position position="112"/>
    </location>
    <ligand>
        <name>[4Fe-4S] cluster</name>
        <dbReference type="ChEBI" id="CHEBI:49883"/>
        <note>4Fe-4S-S-AdoMet</note>
    </ligand>
</feature>
<keyword evidence="9 11" id="KW-0411">Iron-sulfur</keyword>
<comment type="cofactor">
    <cofactor evidence="1 12">
        <name>pyridoxal 5'-phosphate</name>
        <dbReference type="ChEBI" id="CHEBI:597326"/>
    </cofactor>
</comment>
<dbReference type="GO" id="GO:0051539">
    <property type="term" value="F:4 iron, 4 sulfur cluster binding"/>
    <property type="evidence" value="ECO:0007669"/>
    <property type="project" value="UniProtKB-KW"/>
</dbReference>
<keyword evidence="7 12" id="KW-0663">Pyridoxal phosphate</keyword>
<proteinExistence type="inferred from homology"/>
<reference evidence="15 16" key="1">
    <citation type="journal article" date="2011" name="Stand. Genomic Sci.">
        <title>Complete genome sequence of the thermophilic sulfur-reducer Desulfurobacterium thermolithotrophum type strain (BSA(T)) from a deep-sea hydrothermal vent.</title>
        <authorList>
            <person name="Goker M."/>
            <person name="Daligault H."/>
            <person name="Mwirichia R."/>
            <person name="Lapidus A."/>
            <person name="Lucas S."/>
            <person name="Deshpande S."/>
            <person name="Pagani I."/>
            <person name="Tapia R."/>
            <person name="Cheng J.F."/>
            <person name="Goodwin L."/>
            <person name="Pitluck S."/>
            <person name="Liolios K."/>
            <person name="Ivanova N."/>
            <person name="Mavromatis K."/>
            <person name="Mikhailova N."/>
            <person name="Pati A."/>
            <person name="Chen A."/>
            <person name="Palaniappan K."/>
            <person name="Han C."/>
            <person name="Land M."/>
            <person name="Hauser L."/>
            <person name="Pan C."/>
            <person name="Brambilla E.M."/>
            <person name="Rohde M."/>
            <person name="Spring S."/>
            <person name="Sikorski J."/>
            <person name="Wirth R."/>
            <person name="Detter J.C."/>
            <person name="Woyke T."/>
            <person name="Bristow J."/>
            <person name="Eisen J.A."/>
            <person name="Markowitz V."/>
            <person name="Hugenholtz P."/>
            <person name="Kyrpides N.C."/>
            <person name="Klenk H.P."/>
        </authorList>
    </citation>
    <scope>NUCLEOTIDE SEQUENCE [LARGE SCALE GENOMIC DNA]</scope>
    <source>
        <strain evidence="16">DSM 11699 / BSA</strain>
    </source>
</reference>
<dbReference type="CDD" id="cd01335">
    <property type="entry name" value="Radical_SAM"/>
    <property type="match status" value="1"/>
</dbReference>
<dbReference type="InterPro" id="IPR003739">
    <property type="entry name" value="Lys_aminomutase/Glu_NH3_mut"/>
</dbReference>
<keyword evidence="16" id="KW-1185">Reference proteome</keyword>
<feature type="modified residue" description="N6-(pyridoxal phosphate)lysine" evidence="12">
    <location>
        <position position="321"/>
    </location>
</feature>
<feature type="domain" description="PH" evidence="13">
    <location>
        <begin position="1"/>
        <end position="13"/>
    </location>
</feature>
<dbReference type="GO" id="GO:0050066">
    <property type="term" value="F:L-lysine 2,3-aminomutase activity"/>
    <property type="evidence" value="ECO:0007669"/>
    <property type="project" value="UniProtKB-EC"/>
</dbReference>
<organism evidence="15 16">
    <name type="scientific">Desulfurobacterium thermolithotrophum (strain DSM 11699 / BSA)</name>
    <dbReference type="NCBI Taxonomy" id="868864"/>
    <lineage>
        <taxon>Bacteria</taxon>
        <taxon>Pseudomonadati</taxon>
        <taxon>Aquificota</taxon>
        <taxon>Aquificia</taxon>
        <taxon>Desulfurobacteriales</taxon>
        <taxon>Desulfurobacteriaceae</taxon>
        <taxon>Desulfurobacterium</taxon>
    </lineage>
</organism>
<dbReference type="EMBL" id="CP002543">
    <property type="protein sequence ID" value="ADY73189.1"/>
    <property type="molecule type" value="Genomic_DNA"/>
</dbReference>
<dbReference type="PANTHER" id="PTHR30538:SF1">
    <property type="entry name" value="L-LYSINE 2,3-AMINOMUTASE"/>
    <property type="match status" value="1"/>
</dbReference>
<keyword evidence="5" id="KW-0949">S-adenosyl-L-methionine</keyword>
<dbReference type="InterPro" id="IPR013785">
    <property type="entry name" value="Aldolase_TIM"/>
</dbReference>
<dbReference type="HOGENOM" id="CLU_032161_0_1_0"/>
<dbReference type="Pfam" id="PF04055">
    <property type="entry name" value="Radical_SAM"/>
    <property type="match status" value="1"/>
</dbReference>
<dbReference type="SFLD" id="SFLDG01070">
    <property type="entry name" value="PLP-dependent"/>
    <property type="match status" value="1"/>
</dbReference>
<evidence type="ECO:0000256" key="6">
    <source>
        <dbReference type="ARBA" id="ARBA00022723"/>
    </source>
</evidence>
<dbReference type="PROSITE" id="PS51918">
    <property type="entry name" value="RADICAL_SAM"/>
    <property type="match status" value="1"/>
</dbReference>
<dbReference type="PROSITE" id="PS50003">
    <property type="entry name" value="PH_DOMAIN"/>
    <property type="match status" value="1"/>
</dbReference>
<evidence type="ECO:0000259" key="14">
    <source>
        <dbReference type="PROSITE" id="PS51918"/>
    </source>
</evidence>
<dbReference type="SUPFAM" id="SSF102114">
    <property type="entry name" value="Radical SAM enzymes"/>
    <property type="match status" value="1"/>
</dbReference>
<evidence type="ECO:0000313" key="15">
    <source>
        <dbReference type="EMBL" id="ADY73189.1"/>
    </source>
</evidence>
<dbReference type="AlphaFoldDB" id="F0S2W7"/>
<dbReference type="SFLD" id="SFLDS00029">
    <property type="entry name" value="Radical_SAM"/>
    <property type="match status" value="1"/>
</dbReference>
<evidence type="ECO:0000256" key="10">
    <source>
        <dbReference type="ARBA" id="ARBA00023235"/>
    </source>
</evidence>
<evidence type="ECO:0000256" key="2">
    <source>
        <dbReference type="ARBA" id="ARBA00001966"/>
    </source>
</evidence>
<keyword evidence="8" id="KW-0408">Iron</keyword>
<evidence type="ECO:0000313" key="16">
    <source>
        <dbReference type="Proteomes" id="UP000007102"/>
    </source>
</evidence>
<evidence type="ECO:0000256" key="12">
    <source>
        <dbReference type="PIRSR" id="PIRSR603739-50"/>
    </source>
</evidence>
<comment type="cofactor">
    <cofactor evidence="2">
        <name>[4Fe-4S] cluster</name>
        <dbReference type="ChEBI" id="CHEBI:49883"/>
    </cofactor>
</comment>
<dbReference type="STRING" id="868864.Dester_0538"/>
<dbReference type="RefSeq" id="WP_013638147.1">
    <property type="nucleotide sequence ID" value="NC_015185.1"/>
</dbReference>
<evidence type="ECO:0000256" key="5">
    <source>
        <dbReference type="ARBA" id="ARBA00022691"/>
    </source>
</evidence>